<evidence type="ECO:0000313" key="4">
    <source>
        <dbReference type="Proteomes" id="UP000233365"/>
    </source>
</evidence>
<sequence>MQSSVDSIKDIFGFDVDISEVLRNLNADLFDEWYFDCLGYQDLLKANAHVADLLSKQVAQGNGGYLPQERILRNVPKKGLPVRYSLETDFYDRFVYQSICSYLIKFFDKSISHRVLSHRYARYSNRALFQNRIERWLTYEGVTYTFVGDKKFLLVTDLANYFENIRSKDIMAAFYELMPEVKAEPNQKHQIRNALHLLESCLDKWNFSDGFGLAQNRDASSFLANVVLTDVDRKMESAGYDYYRYVDDIRIICDSEDAAKKALVDLIGFLRVRGLNVNSSKTTILKHNASKSEIEAEFPNKDARVAAIEQMWKSRSRSLILKSIKYLFALLVDCIECDETQSRAFRFAANRLGQLSELGILTPAYFDKSLPKILIASIFEQPASTDQYCKILNLLGLEGACVEELETFLMDRERAIHDWQNYHLWMLLAKNSLKSNRLRKTGIKILKEDLYTAEAGAVIIWATQVGYKSVVNTAIARFESGLPYQFQRYFSIATRSYPESKIEKLYPKLSDRVRGTKDRVKAFEDDDGKIVFPKRDVILNNLFDEVSEYD</sequence>
<dbReference type="PANTHER" id="PTHR34047">
    <property type="entry name" value="NUCLEAR INTRON MATURASE 1, MITOCHONDRIAL-RELATED"/>
    <property type="match status" value="1"/>
</dbReference>
<dbReference type="InterPro" id="IPR051083">
    <property type="entry name" value="GrpII_Intron_Splice-Mob/Def"/>
</dbReference>
<dbReference type="EMBL" id="PGTS01000006">
    <property type="protein sequence ID" value="PKR48361.1"/>
    <property type="molecule type" value="Genomic_DNA"/>
</dbReference>
<dbReference type="InterPro" id="IPR000477">
    <property type="entry name" value="RT_dom"/>
</dbReference>
<dbReference type="Pfam" id="PF00078">
    <property type="entry name" value="RVT_1"/>
    <property type="match status" value="1"/>
</dbReference>
<dbReference type="InterPro" id="IPR043502">
    <property type="entry name" value="DNA/RNA_pol_sf"/>
</dbReference>
<accession>A0ABX4R5G4</accession>
<protein>
    <recommendedName>
        <fullName evidence="2">Reverse transcriptase domain-containing protein</fullName>
    </recommendedName>
</protein>
<dbReference type="RefSeq" id="WP_101247775.1">
    <property type="nucleotide sequence ID" value="NZ_PGTS01000006.1"/>
</dbReference>
<name>A0ABX4R5G4_9PROT</name>
<feature type="domain" description="Reverse transcriptase" evidence="2">
    <location>
        <begin position="56"/>
        <end position="305"/>
    </location>
</feature>
<proteinExistence type="inferred from homology"/>
<dbReference type="PANTHER" id="PTHR34047:SF8">
    <property type="entry name" value="PROTEIN YKFC"/>
    <property type="match status" value="1"/>
</dbReference>
<reference evidence="3 4" key="1">
    <citation type="submission" date="2017-11" db="EMBL/GenBank/DDBJ databases">
        <title>Biodiversity and function of Thalassospira species in the particle-attached aromatic-hydrocarbon-degrading consortia from the surface seawater of the China South Sea.</title>
        <authorList>
            <person name="Dong C."/>
            <person name="Liu R."/>
            <person name="Shao Z."/>
        </authorList>
    </citation>
    <scope>NUCLEOTIDE SEQUENCE [LARGE SCALE GENOMIC DNA]</scope>
    <source>
        <strain evidence="3 4">139Z-12</strain>
    </source>
</reference>
<dbReference type="PROSITE" id="PS50878">
    <property type="entry name" value="RT_POL"/>
    <property type="match status" value="1"/>
</dbReference>
<comment type="caution">
    <text evidence="3">The sequence shown here is derived from an EMBL/GenBank/DDBJ whole genome shotgun (WGS) entry which is preliminary data.</text>
</comment>
<keyword evidence="4" id="KW-1185">Reference proteome</keyword>
<organism evidence="3 4">
    <name type="scientific">Thalassospira povalilytica</name>
    <dbReference type="NCBI Taxonomy" id="732237"/>
    <lineage>
        <taxon>Bacteria</taxon>
        <taxon>Pseudomonadati</taxon>
        <taxon>Pseudomonadota</taxon>
        <taxon>Alphaproteobacteria</taxon>
        <taxon>Rhodospirillales</taxon>
        <taxon>Thalassospiraceae</taxon>
        <taxon>Thalassospira</taxon>
    </lineage>
</organism>
<dbReference type="CDD" id="cd01646">
    <property type="entry name" value="RT_Bac_retron_I"/>
    <property type="match status" value="1"/>
</dbReference>
<gene>
    <name evidence="3" type="ORF">CU041_16855</name>
</gene>
<dbReference type="Proteomes" id="UP000233365">
    <property type="component" value="Unassembled WGS sequence"/>
</dbReference>
<comment type="similarity">
    <text evidence="1">Belongs to the bacterial reverse transcriptase family.</text>
</comment>
<evidence type="ECO:0000256" key="1">
    <source>
        <dbReference type="ARBA" id="ARBA00034120"/>
    </source>
</evidence>
<evidence type="ECO:0000313" key="3">
    <source>
        <dbReference type="EMBL" id="PKR48361.1"/>
    </source>
</evidence>
<dbReference type="SUPFAM" id="SSF56672">
    <property type="entry name" value="DNA/RNA polymerases"/>
    <property type="match status" value="1"/>
</dbReference>
<evidence type="ECO:0000259" key="2">
    <source>
        <dbReference type="PROSITE" id="PS50878"/>
    </source>
</evidence>